<dbReference type="CDD" id="cd01560">
    <property type="entry name" value="Thr-synth_2"/>
    <property type="match status" value="1"/>
</dbReference>
<dbReference type="EC" id="4.2.3.1" evidence="5"/>
<evidence type="ECO:0000256" key="1">
    <source>
        <dbReference type="ARBA" id="ARBA00001933"/>
    </source>
</evidence>
<evidence type="ECO:0000256" key="2">
    <source>
        <dbReference type="ARBA" id="ARBA00005517"/>
    </source>
</evidence>
<comment type="cofactor">
    <cofactor evidence="1">
        <name>pyridoxal 5'-phosphate</name>
        <dbReference type="ChEBI" id="CHEBI:597326"/>
    </cofactor>
</comment>
<dbReference type="Proteomes" id="UP001163266">
    <property type="component" value="Chromosome"/>
</dbReference>
<gene>
    <name evidence="8" type="primary">thrC</name>
    <name evidence="8" type="ORF">OMP39_08415</name>
</gene>
<evidence type="ECO:0000259" key="6">
    <source>
        <dbReference type="Pfam" id="PF00291"/>
    </source>
</evidence>
<reference evidence="8" key="1">
    <citation type="submission" date="2022-10" db="EMBL/GenBank/DDBJ databases">
        <title>Complete genome sequence of Schlegelella aquatica LMG 23380.</title>
        <authorList>
            <person name="Musilova J."/>
            <person name="Kourilova X."/>
            <person name="Bezdicek M."/>
            <person name="Hermankova K."/>
            <person name="Obruca S."/>
            <person name="Sedlar K."/>
        </authorList>
    </citation>
    <scope>NUCLEOTIDE SEQUENCE</scope>
    <source>
        <strain evidence="8">LMG 23380</strain>
    </source>
</reference>
<dbReference type="PANTHER" id="PTHR42690">
    <property type="entry name" value="THREONINE SYNTHASE FAMILY MEMBER"/>
    <property type="match status" value="1"/>
</dbReference>
<evidence type="ECO:0000313" key="9">
    <source>
        <dbReference type="Proteomes" id="UP001163266"/>
    </source>
</evidence>
<dbReference type="SUPFAM" id="SSF53686">
    <property type="entry name" value="Tryptophan synthase beta subunit-like PLP-dependent enzymes"/>
    <property type="match status" value="1"/>
</dbReference>
<dbReference type="InterPro" id="IPR029144">
    <property type="entry name" value="Thr_synth_N"/>
</dbReference>
<evidence type="ECO:0000313" key="8">
    <source>
        <dbReference type="EMBL" id="UZD53722.1"/>
    </source>
</evidence>
<dbReference type="Pfam" id="PF14821">
    <property type="entry name" value="Thr_synth_N"/>
    <property type="match status" value="1"/>
</dbReference>
<dbReference type="InterPro" id="IPR004450">
    <property type="entry name" value="Thr_synthase-like"/>
</dbReference>
<keyword evidence="3" id="KW-0663">Pyridoxal phosphate</keyword>
<evidence type="ECO:0000256" key="5">
    <source>
        <dbReference type="NCBIfam" id="TIGR00260"/>
    </source>
</evidence>
<evidence type="ECO:0000259" key="7">
    <source>
        <dbReference type="Pfam" id="PF14821"/>
    </source>
</evidence>
<dbReference type="RefSeq" id="WP_264891305.1">
    <property type="nucleotide sequence ID" value="NZ_CP110257.1"/>
</dbReference>
<dbReference type="EMBL" id="CP110257">
    <property type="protein sequence ID" value="UZD53722.1"/>
    <property type="molecule type" value="Genomic_DNA"/>
</dbReference>
<evidence type="ECO:0000256" key="4">
    <source>
        <dbReference type="ARBA" id="ARBA00023239"/>
    </source>
</evidence>
<name>A0ABY6MQ93_9BURK</name>
<dbReference type="NCBIfam" id="TIGR00260">
    <property type="entry name" value="thrC"/>
    <property type="match status" value="1"/>
</dbReference>
<evidence type="ECO:0000256" key="3">
    <source>
        <dbReference type="ARBA" id="ARBA00022898"/>
    </source>
</evidence>
<dbReference type="GO" id="GO:0004795">
    <property type="term" value="F:threonine synthase activity"/>
    <property type="evidence" value="ECO:0007669"/>
    <property type="project" value="UniProtKB-EC"/>
</dbReference>
<dbReference type="Pfam" id="PF24857">
    <property type="entry name" value="THR4_C"/>
    <property type="match status" value="1"/>
</dbReference>
<feature type="domain" description="Tryptophan synthase beta chain-like PALP" evidence="6">
    <location>
        <begin position="102"/>
        <end position="333"/>
    </location>
</feature>
<comment type="similarity">
    <text evidence="2">Belongs to the threonine synthase family.</text>
</comment>
<protein>
    <recommendedName>
        <fullName evidence="5">Threonine synthase</fullName>
        <ecNumber evidence="5">4.2.3.1</ecNumber>
    </recommendedName>
</protein>
<dbReference type="Pfam" id="PF00291">
    <property type="entry name" value="PALP"/>
    <property type="match status" value="1"/>
</dbReference>
<dbReference type="Gene3D" id="3.90.1380.10">
    <property type="entry name" value="Threonine synthase, N-terminal domain"/>
    <property type="match status" value="1"/>
</dbReference>
<dbReference type="InterPro" id="IPR051166">
    <property type="entry name" value="Threonine_Synthase"/>
</dbReference>
<organism evidence="8 9">
    <name type="scientific">Caldimonas aquatica</name>
    <dbReference type="NCBI Taxonomy" id="376175"/>
    <lineage>
        <taxon>Bacteria</taxon>
        <taxon>Pseudomonadati</taxon>
        <taxon>Pseudomonadota</taxon>
        <taxon>Betaproteobacteria</taxon>
        <taxon>Burkholderiales</taxon>
        <taxon>Sphaerotilaceae</taxon>
        <taxon>Caldimonas</taxon>
    </lineage>
</organism>
<sequence>MKYISTRGDRTERRFSEILLEGLAPDGGLYLPTHYPRVDAATLERWRTLGYAELAFEILSLYIDDIPAADLRQIVHRTYTPEVFGTEAIVPLKPLEPGVALEALSNGPTLAFKDMAMQLLGHLFEYELARRGEELNILGATSGDTGSAAEYAMRGKKGIRVFMLSPYGRMSPFQQAQMYSLQDANIHNLAVQGVFDDCQDIVKAVSNDIEFKRRHKIGTVNSINWARLVAQVVYYFAGYFQATKSNDEEVSFAVPSGNFGNICAGHVARMMGLPIRKLVLATNENDVLDEFFRTGTYRVRKGSETYETSSPSMDISKASNFERFVFDLLGRDAERTRRLFKEEVEQRGAFTLEPQEFARVKDYGFVSGRSTHADRLATIRATWERFGVMIDTHTADGLKVARVHVEPGVPMLVLETALPAKFAATIREALGREPERPRGLEGIEELPKRFTVMPPSAQAVKDYIAQNC</sequence>
<feature type="domain" description="Threonine synthase N-terminal" evidence="7">
    <location>
        <begin position="2"/>
        <end position="79"/>
    </location>
</feature>
<dbReference type="Gene3D" id="3.40.50.1100">
    <property type="match status" value="2"/>
</dbReference>
<keyword evidence="9" id="KW-1185">Reference proteome</keyword>
<dbReference type="InterPro" id="IPR037158">
    <property type="entry name" value="Thr_synth_N_sf"/>
</dbReference>
<keyword evidence="4 8" id="KW-0456">Lyase</keyword>
<dbReference type="InterPro" id="IPR036052">
    <property type="entry name" value="TrpB-like_PALP_sf"/>
</dbReference>
<dbReference type="PANTHER" id="PTHR42690:SF1">
    <property type="entry name" value="THREONINE SYNTHASE-LIKE 2"/>
    <property type="match status" value="1"/>
</dbReference>
<dbReference type="InterPro" id="IPR001926">
    <property type="entry name" value="TrpB-like_PALP"/>
</dbReference>
<accession>A0ABY6MQ93</accession>
<proteinExistence type="inferred from homology"/>